<name>A0A176S398_9GAMM</name>
<dbReference type="SUPFAM" id="SSF49899">
    <property type="entry name" value="Concanavalin A-like lectins/glucanases"/>
    <property type="match status" value="1"/>
</dbReference>
<dbReference type="InterPro" id="IPR013320">
    <property type="entry name" value="ConA-like_dom_sf"/>
</dbReference>
<dbReference type="EMBL" id="LUTY01000915">
    <property type="protein sequence ID" value="OAD22485.1"/>
    <property type="molecule type" value="Genomic_DNA"/>
</dbReference>
<reference evidence="1 2" key="1">
    <citation type="submission" date="2016-05" db="EMBL/GenBank/DDBJ databases">
        <title>Single-cell genome of chain-forming Candidatus Thiomargarita nelsonii and comparison to other large sulfur-oxidizing bacteria.</title>
        <authorList>
            <person name="Winkel M."/>
            <person name="Salman V."/>
            <person name="Woyke T."/>
            <person name="Schulz-Vogt H."/>
            <person name="Richter M."/>
            <person name="Flood B."/>
            <person name="Bailey J."/>
            <person name="Amann R."/>
            <person name="Mussmann M."/>
        </authorList>
    </citation>
    <scope>NUCLEOTIDE SEQUENCE [LARGE SCALE GENOMIC DNA]</scope>
    <source>
        <strain evidence="1 2">THI036</strain>
    </source>
</reference>
<accession>A0A176S398</accession>
<evidence type="ECO:0000313" key="2">
    <source>
        <dbReference type="Proteomes" id="UP000076962"/>
    </source>
</evidence>
<dbReference type="AlphaFoldDB" id="A0A176S398"/>
<organism evidence="1 2">
    <name type="scientific">Candidatus Thiomargarita nelsonii</name>
    <dbReference type="NCBI Taxonomy" id="1003181"/>
    <lineage>
        <taxon>Bacteria</taxon>
        <taxon>Pseudomonadati</taxon>
        <taxon>Pseudomonadota</taxon>
        <taxon>Gammaproteobacteria</taxon>
        <taxon>Thiotrichales</taxon>
        <taxon>Thiotrichaceae</taxon>
        <taxon>Thiomargarita</taxon>
    </lineage>
</organism>
<dbReference type="Gene3D" id="2.60.120.200">
    <property type="match status" value="1"/>
</dbReference>
<proteinExistence type="predicted"/>
<gene>
    <name evidence="1" type="ORF">THIOM_001703</name>
</gene>
<dbReference type="Proteomes" id="UP000076962">
    <property type="component" value="Unassembled WGS sequence"/>
</dbReference>
<protein>
    <recommendedName>
        <fullName evidence="3">LamG-like jellyroll fold domain-containing protein</fullName>
    </recommendedName>
</protein>
<sequence length="89" mass="10315">MLISLRGYDLLDELRIYNRVLSESEIQQLYQMNNQPSDNCWAIYENGSLHIPCVKVMGPFGDELHYEADMQYEPLSEPMSFQLTGAKPK</sequence>
<evidence type="ECO:0008006" key="3">
    <source>
        <dbReference type="Google" id="ProtNLM"/>
    </source>
</evidence>
<keyword evidence="2" id="KW-1185">Reference proteome</keyword>
<comment type="caution">
    <text evidence="1">The sequence shown here is derived from an EMBL/GenBank/DDBJ whole genome shotgun (WGS) entry which is preliminary data.</text>
</comment>
<evidence type="ECO:0000313" key="1">
    <source>
        <dbReference type="EMBL" id="OAD22485.1"/>
    </source>
</evidence>